<dbReference type="VEuPathDB" id="FungiDB:F9C07_1807"/>
<sequence>MKFHGRSNKWADSPWGKDPKTGERGFALKSTIGYVYREHSESITDDNKADKDPRGTPEYPNQ</sequence>
<dbReference type="Proteomes" id="UP000596276">
    <property type="component" value="Chromosome 2"/>
</dbReference>
<keyword evidence="3" id="KW-1185">Reference proteome</keyword>
<dbReference type="EMBL" id="CP044622">
    <property type="protein sequence ID" value="QRD83263.1"/>
    <property type="molecule type" value="Genomic_DNA"/>
</dbReference>
<name>A0A7U2QSK1_ASPFN</name>
<accession>A0A7U2QSK1</accession>
<proteinExistence type="predicted"/>
<feature type="region of interest" description="Disordered" evidence="1">
    <location>
        <begin position="1"/>
        <end position="24"/>
    </location>
</feature>
<feature type="region of interest" description="Disordered" evidence="1">
    <location>
        <begin position="38"/>
        <end position="62"/>
    </location>
</feature>
<protein>
    <submittedName>
        <fullName evidence="2">Uncharacterized protein</fullName>
    </submittedName>
</protein>
<organism evidence="2 3">
    <name type="scientific">Aspergillus flavus (strain ATCC 200026 / FGSC A1120 / IAM 13836 / NRRL 3357 / JCM 12722 / SRRC 167)</name>
    <dbReference type="NCBI Taxonomy" id="332952"/>
    <lineage>
        <taxon>Eukaryota</taxon>
        <taxon>Fungi</taxon>
        <taxon>Dikarya</taxon>
        <taxon>Ascomycota</taxon>
        <taxon>Pezizomycotina</taxon>
        <taxon>Eurotiomycetes</taxon>
        <taxon>Eurotiomycetidae</taxon>
        <taxon>Eurotiales</taxon>
        <taxon>Aspergillaceae</taxon>
        <taxon>Aspergillus</taxon>
        <taxon>Aspergillus subgen. Circumdati</taxon>
    </lineage>
</organism>
<feature type="compositionally biased region" description="Basic and acidic residues" evidence="1">
    <location>
        <begin position="38"/>
        <end position="55"/>
    </location>
</feature>
<gene>
    <name evidence="2" type="ORF">F9C07_1807</name>
</gene>
<evidence type="ECO:0000313" key="3">
    <source>
        <dbReference type="Proteomes" id="UP000596276"/>
    </source>
</evidence>
<evidence type="ECO:0000313" key="2">
    <source>
        <dbReference type="EMBL" id="QRD83263.1"/>
    </source>
</evidence>
<dbReference type="AlphaFoldDB" id="A0A7U2QSK1"/>
<evidence type="ECO:0000256" key="1">
    <source>
        <dbReference type="SAM" id="MobiDB-lite"/>
    </source>
</evidence>
<reference evidence="3" key="1">
    <citation type="journal article" date="2021" name="G3 (Bethesda)">
        <title>Chromosome assembled and annotated genome sequence of Aspergillus flavus NRRL 3357.</title>
        <authorList>
            <person name="Skerker J.M."/>
            <person name="Pianalto K.M."/>
            <person name="Mondo S.J."/>
            <person name="Yang K."/>
            <person name="Arkin A.P."/>
            <person name="Keller N.P."/>
            <person name="Grigoriev I.V."/>
            <person name="Louise Glass N.L."/>
        </authorList>
    </citation>
    <scope>NUCLEOTIDE SEQUENCE [LARGE SCALE GENOMIC DNA]</scope>
    <source>
        <strain evidence="3">ATCC 200026 / FGSC A1120 / IAM 13836 / NRRL 3357 / JCM 12722 / SRRC 167</strain>
    </source>
</reference>